<dbReference type="InterPro" id="IPR025110">
    <property type="entry name" value="AMP-bd_C"/>
</dbReference>
<organism evidence="4 5">
    <name type="scientific">Chromobacterium paludis</name>
    <dbReference type="NCBI Taxonomy" id="2605945"/>
    <lineage>
        <taxon>Bacteria</taxon>
        <taxon>Pseudomonadati</taxon>
        <taxon>Pseudomonadota</taxon>
        <taxon>Betaproteobacteria</taxon>
        <taxon>Neisseriales</taxon>
        <taxon>Chromobacteriaceae</taxon>
        <taxon>Chromobacterium</taxon>
    </lineage>
</organism>
<dbReference type="AlphaFoldDB" id="A0A5C1DFY0"/>
<dbReference type="Pfam" id="PF00501">
    <property type="entry name" value="AMP-binding"/>
    <property type="match status" value="1"/>
</dbReference>
<dbReference type="KEGG" id="chrm:FYK34_08690"/>
<accession>A0A5C1DFY0</accession>
<proteinExistence type="predicted"/>
<dbReference type="InterPro" id="IPR050237">
    <property type="entry name" value="ATP-dep_AMP-bd_enzyme"/>
</dbReference>
<dbReference type="PANTHER" id="PTHR43767:SF1">
    <property type="entry name" value="NONRIBOSOMAL PEPTIDE SYNTHASE PES1 (EUROFUNG)-RELATED"/>
    <property type="match status" value="1"/>
</dbReference>
<evidence type="ECO:0000259" key="2">
    <source>
        <dbReference type="Pfam" id="PF00501"/>
    </source>
</evidence>
<evidence type="ECO:0000256" key="1">
    <source>
        <dbReference type="SAM" id="Phobius"/>
    </source>
</evidence>
<dbReference type="SUPFAM" id="SSF56801">
    <property type="entry name" value="Acetyl-CoA synthetase-like"/>
    <property type="match status" value="1"/>
</dbReference>
<feature type="transmembrane region" description="Helical" evidence="1">
    <location>
        <begin position="329"/>
        <end position="347"/>
    </location>
</feature>
<dbReference type="EMBL" id="CP043473">
    <property type="protein sequence ID" value="QEL55641.1"/>
    <property type="molecule type" value="Genomic_DNA"/>
</dbReference>
<dbReference type="PANTHER" id="PTHR43767">
    <property type="entry name" value="LONG-CHAIN-FATTY-ACID--COA LIGASE"/>
    <property type="match status" value="1"/>
</dbReference>
<gene>
    <name evidence="4" type="ORF">FYK34_08690</name>
</gene>
<dbReference type="InterPro" id="IPR042099">
    <property type="entry name" value="ANL_N_sf"/>
</dbReference>
<keyword evidence="1" id="KW-0812">Transmembrane</keyword>
<dbReference type="Pfam" id="PF13193">
    <property type="entry name" value="AMP-binding_C"/>
    <property type="match status" value="1"/>
</dbReference>
<feature type="domain" description="AMP-binding enzyme C-terminal" evidence="3">
    <location>
        <begin position="505"/>
        <end position="580"/>
    </location>
</feature>
<dbReference type="InterPro" id="IPR020845">
    <property type="entry name" value="AMP-binding_CS"/>
</dbReference>
<dbReference type="Gene3D" id="3.40.50.12780">
    <property type="entry name" value="N-terminal domain of ligase-like"/>
    <property type="match status" value="1"/>
</dbReference>
<dbReference type="Gene3D" id="3.30.300.30">
    <property type="match status" value="1"/>
</dbReference>
<evidence type="ECO:0000313" key="4">
    <source>
        <dbReference type="EMBL" id="QEL55641.1"/>
    </source>
</evidence>
<sequence length="658" mass="71696">MSNWASAFIWARSACSAAYRIPVLTAPFHSRSCKVNPEQAIRNLADIERLESVALEQRLAGLDSCYDVFKRAAATRPDAVALRFLPKGSVDERAQNISYSELFANITRAANLFHELGVRPSDVVSYLLPNLPQTHYALWGGQAAGIVNAINPLLEAEQIAALLNEVSCKVLVTLGPAAGTELWAKVAQLRNRVPSLQAILLVGEPASSKAGLSFEDELARQPSDRLLSGRRIAREDLCAYFHTGGTTGMPKIARHRHGNQLANAWCGTMAVDMGPDDTLLCGLPLFHVNGVIVTGLAPFMAGACVLLAGPAGYRHRAMLEQFWRLVARYRVTAFSAVPTVYAALMSVPRGEADLSSLRFGICGAAPMPASLIRQFEQATGIRILEGYGLTEGTCISSINPRDGERRVGSIGLRIPYQQMQPIVLDEQGGYVRDCEVDEIGVLAIRGPNVFAGYLEDEANRRLWACDGWLNTGDLARRDADGYLWLTGRQKELIIRGGHNIDPAMIEEALMRHPAVQLAAAVGKPDPYAGELPVAYVELRAGQNVDVDALLECARAGIPERAAVPGEIIVLERLPLTAVGKVFKPQLRHDASRRVLRNLLQPCLRRAGAWEVEVGPHPVHGVFARISLAAPPPLRQPLAQEIDALMSGFSLRYEVVWMD</sequence>
<reference evidence="4 5" key="1">
    <citation type="submission" date="2019-08" db="EMBL/GenBank/DDBJ databases">
        <title>Chromobacterium paludis, a novel bacterium isolated from a Maryland marsh pond.</title>
        <authorList>
            <person name="Blackburn M.B."/>
            <person name="Gundersen-Rindal D.E."/>
        </authorList>
    </citation>
    <scope>NUCLEOTIDE SEQUENCE [LARGE SCALE GENOMIC DNA]</scope>
    <source>
        <strain evidence="5">IIBBL 257-1</strain>
    </source>
</reference>
<dbReference type="GO" id="GO:0016878">
    <property type="term" value="F:acid-thiol ligase activity"/>
    <property type="evidence" value="ECO:0007669"/>
    <property type="project" value="UniProtKB-ARBA"/>
</dbReference>
<dbReference type="InterPro" id="IPR000873">
    <property type="entry name" value="AMP-dep_synth/lig_dom"/>
</dbReference>
<keyword evidence="1" id="KW-1133">Transmembrane helix</keyword>
<feature type="domain" description="AMP-dependent synthetase/ligase" evidence="2">
    <location>
        <begin position="69"/>
        <end position="454"/>
    </location>
</feature>
<dbReference type="PROSITE" id="PS00455">
    <property type="entry name" value="AMP_BINDING"/>
    <property type="match status" value="1"/>
</dbReference>
<name>A0A5C1DFY0_9NEIS</name>
<dbReference type="Proteomes" id="UP000322079">
    <property type="component" value="Chromosome"/>
</dbReference>
<dbReference type="NCBIfam" id="NF005714">
    <property type="entry name" value="PRK07529.1"/>
    <property type="match status" value="1"/>
</dbReference>
<evidence type="ECO:0000259" key="3">
    <source>
        <dbReference type="Pfam" id="PF13193"/>
    </source>
</evidence>
<dbReference type="InterPro" id="IPR045851">
    <property type="entry name" value="AMP-bd_C_sf"/>
</dbReference>
<protein>
    <submittedName>
        <fullName evidence="4">Acyl-CoA synthetase</fullName>
    </submittedName>
</protein>
<feature type="transmembrane region" description="Helical" evidence="1">
    <location>
        <begin position="285"/>
        <end position="308"/>
    </location>
</feature>
<keyword evidence="1" id="KW-0472">Membrane</keyword>
<evidence type="ECO:0000313" key="5">
    <source>
        <dbReference type="Proteomes" id="UP000322079"/>
    </source>
</evidence>
<keyword evidence="5" id="KW-1185">Reference proteome</keyword>